<dbReference type="eggNOG" id="ENOG5032NQE">
    <property type="taxonomic scope" value="Bacteria"/>
</dbReference>
<dbReference type="Proteomes" id="UP000035009">
    <property type="component" value="Unassembled WGS sequence"/>
</dbReference>
<reference evidence="2 3" key="1">
    <citation type="submission" date="2013-02" db="EMBL/GenBank/DDBJ databases">
        <title>Whole genome shotgun sequence of Gordonia malaquae NBRC 108250.</title>
        <authorList>
            <person name="Yoshida I."/>
            <person name="Hosoyama A."/>
            <person name="Tsuchikane K."/>
            <person name="Ando Y."/>
            <person name="Baba S."/>
            <person name="Ohji S."/>
            <person name="Hamada M."/>
            <person name="Tamura T."/>
            <person name="Yamazoe A."/>
            <person name="Yamazaki S."/>
            <person name="Fujita N."/>
        </authorList>
    </citation>
    <scope>NUCLEOTIDE SEQUENCE [LARGE SCALE GENOMIC DNA]</scope>
    <source>
        <strain evidence="2 3">NBRC 108250</strain>
    </source>
</reference>
<dbReference type="STRING" id="410332.SAMN04488550_0922"/>
<proteinExistence type="predicted"/>
<gene>
    <name evidence="2" type="ORF">GM1_013_01400</name>
</gene>
<dbReference type="EMBL" id="BAOP01000013">
    <property type="protein sequence ID" value="GAC80003.1"/>
    <property type="molecule type" value="Genomic_DNA"/>
</dbReference>
<dbReference type="OrthoDB" id="4368881at2"/>
<dbReference type="RefSeq" id="WP_008378713.1">
    <property type="nucleotide sequence ID" value="NZ_BAOP01000013.1"/>
</dbReference>
<dbReference type="Pfam" id="PF06889">
    <property type="entry name" value="DUF1266"/>
    <property type="match status" value="1"/>
</dbReference>
<evidence type="ECO:0000259" key="1">
    <source>
        <dbReference type="Pfam" id="PF06889"/>
    </source>
</evidence>
<keyword evidence="3" id="KW-1185">Reference proteome</keyword>
<feature type="domain" description="DUF1266" evidence="1">
    <location>
        <begin position="87"/>
        <end position="280"/>
    </location>
</feature>
<organism evidence="2 3">
    <name type="scientific">Gordonia malaquae NBRC 108250</name>
    <dbReference type="NCBI Taxonomy" id="1223542"/>
    <lineage>
        <taxon>Bacteria</taxon>
        <taxon>Bacillati</taxon>
        <taxon>Actinomycetota</taxon>
        <taxon>Actinomycetes</taxon>
        <taxon>Mycobacteriales</taxon>
        <taxon>Gordoniaceae</taxon>
        <taxon>Gordonia</taxon>
    </lineage>
</organism>
<protein>
    <recommendedName>
        <fullName evidence="1">DUF1266 domain-containing protein</fullName>
    </recommendedName>
</protein>
<evidence type="ECO:0000313" key="2">
    <source>
        <dbReference type="EMBL" id="GAC80003.1"/>
    </source>
</evidence>
<name>M3VBC1_GORML</name>
<dbReference type="InterPro" id="IPR009677">
    <property type="entry name" value="DUF1266"/>
</dbReference>
<sequence length="289" mass="32020">MALFNRRRDDADPLVWGSRDNPERIAAAVNRDYTTADIPVDPQGTLYGPVAQGLSLSGPMASPQNVKWNSLTDLGNFAAAGEVEQTLTQVWGIEDEEYWFTVLNRLVAGQYGDSIAYHAADIRTAAKRRRDVHTLDDNTWAHELTAESDRLEAPDGYADALIEAIGPIRMAEQQLRAARLLAADEEVEALSGYDLVRVCNVARWGVAFGWGGPHVVRNVALAARDSVLVNHSSWRSYALSVTAGRMVTYPDTYGREVVDAIEWVRPYLDSRNSPWNHLPFPTEPVLGDD</sequence>
<evidence type="ECO:0000313" key="3">
    <source>
        <dbReference type="Proteomes" id="UP000035009"/>
    </source>
</evidence>
<accession>M3VBC1</accession>
<comment type="caution">
    <text evidence="2">The sequence shown here is derived from an EMBL/GenBank/DDBJ whole genome shotgun (WGS) entry which is preliminary data.</text>
</comment>
<dbReference type="AlphaFoldDB" id="M3VBC1"/>